<evidence type="ECO:0000256" key="1">
    <source>
        <dbReference type="SAM" id="MobiDB-lite"/>
    </source>
</evidence>
<protein>
    <submittedName>
        <fullName evidence="2">Uncharacterized protein</fullName>
    </submittedName>
</protein>
<accession>A0A9P1GPS7</accession>
<comment type="caution">
    <text evidence="2">The sequence shown here is derived from an EMBL/GenBank/DDBJ whole genome shotgun (WGS) entry which is preliminary data.</text>
</comment>
<evidence type="ECO:0000313" key="4">
    <source>
        <dbReference type="Proteomes" id="UP001152797"/>
    </source>
</evidence>
<organism evidence="2">
    <name type="scientific">Cladocopium goreaui</name>
    <dbReference type="NCBI Taxonomy" id="2562237"/>
    <lineage>
        <taxon>Eukaryota</taxon>
        <taxon>Sar</taxon>
        <taxon>Alveolata</taxon>
        <taxon>Dinophyceae</taxon>
        <taxon>Suessiales</taxon>
        <taxon>Symbiodiniaceae</taxon>
        <taxon>Cladocopium</taxon>
    </lineage>
</organism>
<proteinExistence type="predicted"/>
<dbReference type="EMBL" id="CAMXCT020006715">
    <property type="protein sequence ID" value="CAL1172182.1"/>
    <property type="molecule type" value="Genomic_DNA"/>
</dbReference>
<reference evidence="2" key="1">
    <citation type="submission" date="2022-10" db="EMBL/GenBank/DDBJ databases">
        <authorList>
            <person name="Chen Y."/>
            <person name="Dougan E. K."/>
            <person name="Chan C."/>
            <person name="Rhodes N."/>
            <person name="Thang M."/>
        </authorList>
    </citation>
    <scope>NUCLEOTIDE SEQUENCE</scope>
</reference>
<feature type="compositionally biased region" description="Basic and acidic residues" evidence="1">
    <location>
        <begin position="244"/>
        <end position="265"/>
    </location>
</feature>
<dbReference type="Proteomes" id="UP001152797">
    <property type="component" value="Unassembled WGS sequence"/>
</dbReference>
<name>A0A9P1GPS7_9DINO</name>
<dbReference type="AlphaFoldDB" id="A0A9P1GPS7"/>
<evidence type="ECO:0000313" key="2">
    <source>
        <dbReference type="EMBL" id="CAI4018807.1"/>
    </source>
</evidence>
<dbReference type="EMBL" id="CAMXCT030006715">
    <property type="protein sequence ID" value="CAL4806119.1"/>
    <property type="molecule type" value="Genomic_DNA"/>
</dbReference>
<sequence>MEVSLLPAESLLVAPDQRLRSCTQGGLCLSSPVCEGDKTRSCTQEASLIGTSKWQKLSLDEGVKEKSLSGTSKLLPSLGDEGNAKTVKLQSYDSSVTMKEALAVLKEAAIDVPTGPTEALKTDADMTNSTEVTKEPLQPTVETISPEVSLVMTDAGRSVHAEEVAELRALLEEAIQDDGKDQEKSPKTLWLEEAVRKTAEPMPSVGIVGCNPSKAEGMEALIKSANVRAAPAPSEDLYDSTEQPLHEKSHTWRDTEHGEHGERGPDVSNVSWAVSSAMDSLAYSHSEGGYSRSLEQSEVKSPTRKPGTPKSAIALDDQKMKAFASAVQGAKGLGEDLQKDLLELLHALPGCKA</sequence>
<feature type="region of interest" description="Disordered" evidence="1">
    <location>
        <begin position="227"/>
        <end position="268"/>
    </location>
</feature>
<evidence type="ECO:0000313" key="3">
    <source>
        <dbReference type="EMBL" id="CAL4806119.1"/>
    </source>
</evidence>
<gene>
    <name evidence="2" type="ORF">C1SCF055_LOCUS43346</name>
</gene>
<feature type="region of interest" description="Disordered" evidence="1">
    <location>
        <begin position="287"/>
        <end position="311"/>
    </location>
</feature>
<dbReference type="EMBL" id="CAMXCT010006715">
    <property type="protein sequence ID" value="CAI4018807.1"/>
    <property type="molecule type" value="Genomic_DNA"/>
</dbReference>
<reference evidence="3 4" key="2">
    <citation type="submission" date="2024-05" db="EMBL/GenBank/DDBJ databases">
        <authorList>
            <person name="Chen Y."/>
            <person name="Shah S."/>
            <person name="Dougan E. K."/>
            <person name="Thang M."/>
            <person name="Chan C."/>
        </authorList>
    </citation>
    <scope>NUCLEOTIDE SEQUENCE [LARGE SCALE GENOMIC DNA]</scope>
</reference>
<dbReference type="OrthoDB" id="412653at2759"/>
<keyword evidence="4" id="KW-1185">Reference proteome</keyword>